<dbReference type="SUPFAM" id="SSF51735">
    <property type="entry name" value="NAD(P)-binding Rossmann-fold domains"/>
    <property type="match status" value="1"/>
</dbReference>
<dbReference type="Gene3D" id="1.10.1040.10">
    <property type="entry name" value="N-(1-d-carboxylethyl)-l-norvaline Dehydrogenase, domain 2"/>
    <property type="match status" value="1"/>
</dbReference>
<sequence length="300" mass="30592">MHIGFVGLGVMGRPMALNLLRGGHQLALWARRPETLAPLLAAGAVGCATPAAVGQRSEVVFTMLTAGADTMLTAGADVERVTLGLDGLVDGLAAASLLVDMSTIAPEMARSLARRLDARGIDMLDAPVSGGSQAAAAASLAIMVGGQAAVFDRARPLLALLGKTIVHVGDNGAGQVAKACNQMIMVGAIQAVAEALHFSATAGADPVKVRQALAGGSAASRVLEIMGGRMVDRDFTAGVEARLHHKDYGILMAEAHRLGVPLPLAAQVWQQLNALMAMGGGASDTSSLLRVLEATRGAAR</sequence>
<dbReference type="PATRIC" id="fig|1454004.3.peg.1325"/>
<dbReference type="EMBL" id="JEMY01000013">
    <property type="protein sequence ID" value="EXI89780.1"/>
    <property type="molecule type" value="Genomic_DNA"/>
</dbReference>
<dbReference type="InterPro" id="IPR008927">
    <property type="entry name" value="6-PGluconate_DH-like_C_sf"/>
</dbReference>
<feature type="domain" description="6-phosphogluconate dehydrogenase NADP-binding" evidence="5">
    <location>
        <begin position="3"/>
        <end position="169"/>
    </location>
</feature>
<feature type="domain" description="3-hydroxyisobutyrate dehydrogenase-like NAD-binding" evidence="6">
    <location>
        <begin position="172"/>
        <end position="292"/>
    </location>
</feature>
<dbReference type="AlphaFoldDB" id="A0A011QL73"/>
<comment type="caution">
    <text evidence="7">The sequence shown here is derived from an EMBL/GenBank/DDBJ whole genome shotgun (WGS) entry which is preliminary data.</text>
</comment>
<dbReference type="eggNOG" id="COG2084">
    <property type="taxonomic scope" value="Bacteria"/>
</dbReference>
<dbReference type="GO" id="GO:0050661">
    <property type="term" value="F:NADP binding"/>
    <property type="evidence" value="ECO:0007669"/>
    <property type="project" value="InterPro"/>
</dbReference>
<proteinExistence type="inferred from homology"/>
<evidence type="ECO:0000259" key="5">
    <source>
        <dbReference type="Pfam" id="PF03446"/>
    </source>
</evidence>
<dbReference type="PANTHER" id="PTHR43060">
    <property type="entry name" value="3-HYDROXYISOBUTYRATE DEHYDROGENASE-LIKE 1, MITOCHONDRIAL-RELATED"/>
    <property type="match status" value="1"/>
</dbReference>
<dbReference type="InterPro" id="IPR015815">
    <property type="entry name" value="HIBADH-related"/>
</dbReference>
<dbReference type="STRING" id="1454004.AW11_01270"/>
<dbReference type="InterPro" id="IPR036291">
    <property type="entry name" value="NAD(P)-bd_dom_sf"/>
</dbReference>
<comment type="similarity">
    <text evidence="1">Belongs to the HIBADH-related family.</text>
</comment>
<dbReference type="PIRSF" id="PIRSF000103">
    <property type="entry name" value="HIBADH"/>
    <property type="match status" value="1"/>
</dbReference>
<dbReference type="InterPro" id="IPR002204">
    <property type="entry name" value="3-OH-isobutyrate_DH-rel_CS"/>
</dbReference>
<dbReference type="PANTHER" id="PTHR43060:SF15">
    <property type="entry name" value="3-HYDROXYISOBUTYRATE DEHYDROGENASE-LIKE 1, MITOCHONDRIAL-RELATED"/>
    <property type="match status" value="1"/>
</dbReference>
<dbReference type="Proteomes" id="UP000022141">
    <property type="component" value="Unassembled WGS sequence"/>
</dbReference>
<evidence type="ECO:0000313" key="7">
    <source>
        <dbReference type="EMBL" id="EXI89780.1"/>
    </source>
</evidence>
<protein>
    <submittedName>
        <fullName evidence="7">2-hydroxy-3-oxopropionate reductase</fullName>
        <ecNumber evidence="7">1.1.1.60</ecNumber>
    </submittedName>
</protein>
<evidence type="ECO:0000259" key="6">
    <source>
        <dbReference type="Pfam" id="PF14833"/>
    </source>
</evidence>
<organism evidence="7 8">
    <name type="scientific">Accumulibacter regalis</name>
    <dbReference type="NCBI Taxonomy" id="522306"/>
    <lineage>
        <taxon>Bacteria</taxon>
        <taxon>Pseudomonadati</taxon>
        <taxon>Pseudomonadota</taxon>
        <taxon>Betaproteobacteria</taxon>
        <taxon>Candidatus Accumulibacter</taxon>
    </lineage>
</organism>
<dbReference type="InterPro" id="IPR029154">
    <property type="entry name" value="HIBADH-like_NADP-bd"/>
</dbReference>
<accession>A0A011QL73</accession>
<evidence type="ECO:0000256" key="1">
    <source>
        <dbReference type="ARBA" id="ARBA00009080"/>
    </source>
</evidence>
<dbReference type="InterPro" id="IPR006115">
    <property type="entry name" value="6PGDH_NADP-bd"/>
</dbReference>
<dbReference type="GO" id="GO:0051287">
    <property type="term" value="F:NAD binding"/>
    <property type="evidence" value="ECO:0007669"/>
    <property type="project" value="InterPro"/>
</dbReference>
<dbReference type="EC" id="1.1.1.60" evidence="7"/>
<feature type="active site" evidence="4">
    <location>
        <position position="178"/>
    </location>
</feature>
<reference evidence="7" key="1">
    <citation type="submission" date="2014-02" db="EMBL/GenBank/DDBJ databases">
        <title>Expanding our view of genomic diversity in Candidatus Accumulibacter clades.</title>
        <authorList>
            <person name="Skennerton C.T."/>
            <person name="Barr J.J."/>
            <person name="Slater F.R."/>
            <person name="Bond P.L."/>
            <person name="Tyson G.W."/>
        </authorList>
    </citation>
    <scope>NUCLEOTIDE SEQUENCE [LARGE SCALE GENOMIC DNA]</scope>
</reference>
<dbReference type="SUPFAM" id="SSF48179">
    <property type="entry name" value="6-phosphogluconate dehydrogenase C-terminal domain-like"/>
    <property type="match status" value="1"/>
</dbReference>
<keyword evidence="2 7" id="KW-0560">Oxidoreductase</keyword>
<dbReference type="Gene3D" id="3.40.50.720">
    <property type="entry name" value="NAD(P)-binding Rossmann-like Domain"/>
    <property type="match status" value="1"/>
</dbReference>
<keyword evidence="8" id="KW-1185">Reference proteome</keyword>
<dbReference type="PROSITE" id="PS00895">
    <property type="entry name" value="3_HYDROXYISOBUT_DH"/>
    <property type="match status" value="1"/>
</dbReference>
<dbReference type="Pfam" id="PF14833">
    <property type="entry name" value="NAD_binding_11"/>
    <property type="match status" value="1"/>
</dbReference>
<name>A0A011QL73_ACCRE</name>
<dbReference type="InterPro" id="IPR013328">
    <property type="entry name" value="6PGD_dom2"/>
</dbReference>
<dbReference type="GO" id="GO:0016054">
    <property type="term" value="P:organic acid catabolic process"/>
    <property type="evidence" value="ECO:0007669"/>
    <property type="project" value="UniProtKB-ARBA"/>
</dbReference>
<dbReference type="Pfam" id="PF03446">
    <property type="entry name" value="NAD_binding_2"/>
    <property type="match status" value="1"/>
</dbReference>
<gene>
    <name evidence="7" type="primary">glxR_1</name>
    <name evidence="7" type="ORF">AW11_01270</name>
</gene>
<evidence type="ECO:0000256" key="4">
    <source>
        <dbReference type="PIRSR" id="PIRSR000103-1"/>
    </source>
</evidence>
<evidence type="ECO:0000256" key="3">
    <source>
        <dbReference type="ARBA" id="ARBA00023027"/>
    </source>
</evidence>
<dbReference type="GO" id="GO:0008679">
    <property type="term" value="F:2-hydroxy-3-oxopropionate reductase activity"/>
    <property type="evidence" value="ECO:0007669"/>
    <property type="project" value="UniProtKB-EC"/>
</dbReference>
<evidence type="ECO:0000313" key="8">
    <source>
        <dbReference type="Proteomes" id="UP000022141"/>
    </source>
</evidence>
<evidence type="ECO:0000256" key="2">
    <source>
        <dbReference type="ARBA" id="ARBA00023002"/>
    </source>
</evidence>
<keyword evidence="3" id="KW-0520">NAD</keyword>